<reference evidence="1" key="2">
    <citation type="submission" date="2020-11" db="EMBL/GenBank/DDBJ databases">
        <authorList>
            <consortium name="DOE Joint Genome Institute"/>
            <person name="Kuo A."/>
            <person name="Miyauchi S."/>
            <person name="Kiss E."/>
            <person name="Drula E."/>
            <person name="Kohler A."/>
            <person name="Sanchez-Garcia M."/>
            <person name="Andreopoulos B."/>
            <person name="Barry K.W."/>
            <person name="Bonito G."/>
            <person name="Buee M."/>
            <person name="Carver A."/>
            <person name="Chen C."/>
            <person name="Cichocki N."/>
            <person name="Clum A."/>
            <person name="Culley D."/>
            <person name="Crous P.W."/>
            <person name="Fauchery L."/>
            <person name="Girlanda M."/>
            <person name="Hayes R."/>
            <person name="Keri Z."/>
            <person name="Labutti K."/>
            <person name="Lipzen A."/>
            <person name="Lombard V."/>
            <person name="Magnuson J."/>
            <person name="Maillard F."/>
            <person name="Morin E."/>
            <person name="Murat C."/>
            <person name="Nolan M."/>
            <person name="Ohm R."/>
            <person name="Pangilinan J."/>
            <person name="Pereira M."/>
            <person name="Perotto S."/>
            <person name="Peter M."/>
            <person name="Riley R."/>
            <person name="Sitrit Y."/>
            <person name="Stielow B."/>
            <person name="Szollosi G."/>
            <person name="Zifcakova L."/>
            <person name="Stursova M."/>
            <person name="Spatafora J.W."/>
            <person name="Tedersoo L."/>
            <person name="Vaario L.-M."/>
            <person name="Yamada A."/>
            <person name="Yan M."/>
            <person name="Wang P."/>
            <person name="Xu J."/>
            <person name="Bruns T."/>
            <person name="Baldrian P."/>
            <person name="Vilgalys R."/>
            <person name="Henrissat B."/>
            <person name="Grigoriev I.V."/>
            <person name="Hibbett D."/>
            <person name="Nagy L.G."/>
            <person name="Martin F.M."/>
        </authorList>
    </citation>
    <scope>NUCLEOTIDE SEQUENCE</scope>
    <source>
        <strain evidence="1">UH-Tt-Lm1</strain>
    </source>
</reference>
<organism evidence="1 3">
    <name type="scientific">Thelephora terrestris</name>
    <dbReference type="NCBI Taxonomy" id="56493"/>
    <lineage>
        <taxon>Eukaryota</taxon>
        <taxon>Fungi</taxon>
        <taxon>Dikarya</taxon>
        <taxon>Basidiomycota</taxon>
        <taxon>Agaricomycotina</taxon>
        <taxon>Agaricomycetes</taxon>
        <taxon>Thelephorales</taxon>
        <taxon>Thelephoraceae</taxon>
        <taxon>Thelephora</taxon>
    </lineage>
</organism>
<name>A0A9P6H9F7_9AGAM</name>
<evidence type="ECO:0000313" key="1">
    <source>
        <dbReference type="EMBL" id="KAF9781866.1"/>
    </source>
</evidence>
<dbReference type="Proteomes" id="UP000736335">
    <property type="component" value="Unassembled WGS sequence"/>
</dbReference>
<dbReference type="EMBL" id="WIUZ02000013">
    <property type="protein sequence ID" value="KAF9781870.1"/>
    <property type="molecule type" value="Genomic_DNA"/>
</dbReference>
<gene>
    <name evidence="1" type="ORF">BJ322DRAFT_1010781</name>
    <name evidence="2" type="ORF">BJ322DRAFT_1023184</name>
</gene>
<sequence length="140" mass="15753">MDDIEETAENQPEVGHKIRERTERFRVAAGDSKAIAIRVGSILDHIETVGLDLPIFLDAVCWGNENLLVHGKGKRERSALVNSCELPQILERLQKRSRRASSVLKSHALSIIKAAVDTEMDSVVSDFLRTHMIRLQGLKW</sequence>
<keyword evidence="3" id="KW-1185">Reference proteome</keyword>
<dbReference type="OrthoDB" id="3203379at2759"/>
<comment type="caution">
    <text evidence="1">The sequence shown here is derived from an EMBL/GenBank/DDBJ whole genome shotgun (WGS) entry which is preliminary data.</text>
</comment>
<proteinExistence type="predicted"/>
<evidence type="ECO:0000313" key="2">
    <source>
        <dbReference type="EMBL" id="KAF9781870.1"/>
    </source>
</evidence>
<reference evidence="1" key="1">
    <citation type="journal article" date="2020" name="Nat. Commun.">
        <title>Large-scale genome sequencing of mycorrhizal fungi provides insights into the early evolution of symbiotic traits.</title>
        <authorList>
            <person name="Miyauchi S."/>
            <person name="Kiss E."/>
            <person name="Kuo A."/>
            <person name="Drula E."/>
            <person name="Kohler A."/>
            <person name="Sanchez-Garcia M."/>
            <person name="Morin E."/>
            <person name="Andreopoulos B."/>
            <person name="Barry K.W."/>
            <person name="Bonito G."/>
            <person name="Buee M."/>
            <person name="Carver A."/>
            <person name="Chen C."/>
            <person name="Cichocki N."/>
            <person name="Clum A."/>
            <person name="Culley D."/>
            <person name="Crous P.W."/>
            <person name="Fauchery L."/>
            <person name="Girlanda M."/>
            <person name="Hayes R.D."/>
            <person name="Keri Z."/>
            <person name="LaButti K."/>
            <person name="Lipzen A."/>
            <person name="Lombard V."/>
            <person name="Magnuson J."/>
            <person name="Maillard F."/>
            <person name="Murat C."/>
            <person name="Nolan M."/>
            <person name="Ohm R.A."/>
            <person name="Pangilinan J."/>
            <person name="Pereira M.F."/>
            <person name="Perotto S."/>
            <person name="Peter M."/>
            <person name="Pfister S."/>
            <person name="Riley R."/>
            <person name="Sitrit Y."/>
            <person name="Stielow J.B."/>
            <person name="Szollosi G."/>
            <person name="Zifcakova L."/>
            <person name="Stursova M."/>
            <person name="Spatafora J.W."/>
            <person name="Tedersoo L."/>
            <person name="Vaario L.M."/>
            <person name="Yamada A."/>
            <person name="Yan M."/>
            <person name="Wang P."/>
            <person name="Xu J."/>
            <person name="Bruns T."/>
            <person name="Baldrian P."/>
            <person name="Vilgalys R."/>
            <person name="Dunand C."/>
            <person name="Henrissat B."/>
            <person name="Grigoriev I.V."/>
            <person name="Hibbett D."/>
            <person name="Nagy L.G."/>
            <person name="Martin F.M."/>
        </authorList>
    </citation>
    <scope>NUCLEOTIDE SEQUENCE</scope>
    <source>
        <strain evidence="1">UH-Tt-Lm1</strain>
    </source>
</reference>
<dbReference type="AlphaFoldDB" id="A0A9P6H9F7"/>
<protein>
    <submittedName>
        <fullName evidence="1">Uncharacterized protein</fullName>
    </submittedName>
</protein>
<dbReference type="EMBL" id="WIUZ02000013">
    <property type="protein sequence ID" value="KAF9781866.1"/>
    <property type="molecule type" value="Genomic_DNA"/>
</dbReference>
<accession>A0A9P6H9F7</accession>
<evidence type="ECO:0000313" key="3">
    <source>
        <dbReference type="Proteomes" id="UP000736335"/>
    </source>
</evidence>